<dbReference type="InterPro" id="IPR023834">
    <property type="entry name" value="T7SS_pept_S8A_mycosin"/>
</dbReference>
<evidence type="ECO:0000313" key="16">
    <source>
        <dbReference type="Proteomes" id="UP001499978"/>
    </source>
</evidence>
<dbReference type="SUPFAM" id="SSF52743">
    <property type="entry name" value="Subtilisin-like"/>
    <property type="match status" value="1"/>
</dbReference>
<comment type="similarity">
    <text evidence="2 10 11">Belongs to the peptidase S8 family.</text>
</comment>
<dbReference type="Proteomes" id="UP001499978">
    <property type="component" value="Unassembled WGS sequence"/>
</dbReference>
<keyword evidence="13" id="KW-0732">Signal</keyword>
<comment type="subcellular location">
    <subcellularLocation>
        <location evidence="1">Cell membrane</location>
        <topology evidence="1">Single-pass membrane protein</topology>
    </subcellularLocation>
</comment>
<dbReference type="InterPro" id="IPR050131">
    <property type="entry name" value="Peptidase_S8_subtilisin-like"/>
</dbReference>
<feature type="active site" description="Charge relay system" evidence="10">
    <location>
        <position position="86"/>
    </location>
</feature>
<dbReference type="InterPro" id="IPR000209">
    <property type="entry name" value="Peptidase_S8/S53_dom"/>
</dbReference>
<evidence type="ECO:0000256" key="1">
    <source>
        <dbReference type="ARBA" id="ARBA00004162"/>
    </source>
</evidence>
<dbReference type="EMBL" id="BAAARY010000001">
    <property type="protein sequence ID" value="GAA2510329.1"/>
    <property type="molecule type" value="Genomic_DNA"/>
</dbReference>
<keyword evidence="16" id="KW-1185">Reference proteome</keyword>
<dbReference type="InterPro" id="IPR022398">
    <property type="entry name" value="Peptidase_S8_His-AS"/>
</dbReference>
<dbReference type="InterPro" id="IPR036852">
    <property type="entry name" value="Peptidase_S8/S53_dom_sf"/>
</dbReference>
<keyword evidence="4 10" id="KW-0645">Protease</keyword>
<dbReference type="PANTHER" id="PTHR43806:SF11">
    <property type="entry name" value="CEREVISIN-RELATED"/>
    <property type="match status" value="1"/>
</dbReference>
<evidence type="ECO:0000256" key="5">
    <source>
        <dbReference type="ARBA" id="ARBA00022692"/>
    </source>
</evidence>
<dbReference type="PROSITE" id="PS00138">
    <property type="entry name" value="SUBTILASE_SER"/>
    <property type="match status" value="1"/>
</dbReference>
<keyword evidence="3" id="KW-1003">Cell membrane</keyword>
<feature type="transmembrane region" description="Helical" evidence="12">
    <location>
        <begin position="380"/>
        <end position="400"/>
    </location>
</feature>
<evidence type="ECO:0000256" key="4">
    <source>
        <dbReference type="ARBA" id="ARBA00022670"/>
    </source>
</evidence>
<feature type="chain" id="PRO_5047200803" description="Peptidase S8/S53 domain-containing protein" evidence="13">
    <location>
        <begin position="36"/>
        <end position="414"/>
    </location>
</feature>
<dbReference type="PANTHER" id="PTHR43806">
    <property type="entry name" value="PEPTIDASE S8"/>
    <property type="match status" value="1"/>
</dbReference>
<accession>A0ABP6ABB4</accession>
<comment type="caution">
    <text evidence="15">The sequence shown here is derived from an EMBL/GenBank/DDBJ whole genome shotgun (WGS) entry which is preliminary data.</text>
</comment>
<sequence>MRYLATRRGLSTLRTMAAIAASAAAAVAAPSVATAAVTRTAAATRCAPQGPVAARAPESSWAQRAMDPQRITPFADGRSVTVAVLDSGVDARHPQLRGQVLPGRDFLAGGRGSVDCHGHGTGVAGVIAARPAPRSALLGLAPGVRILPIRLTERHEANGQTTGAGADAGQLAAAIRWSVDQGADVLNLSLTLYRDDPAVRKAVAYAVDRDVIMVAAVGNHHDQSARQQGVPDPVPYPAAYPGVLGVGAVDPTGGRVADSQVGGYVDVVAPGGQIVVAWPGGYSAQSGTSFATPFVSATAALVRQRWPGLTAQQVARRVVATADPAAGGRAAYGHGMVSPYRAVSDPPGASAAATLPPLGAGGDHGRSTLLAERDRSARTALALAAAGGGVLLAAGVAATVTARGRRRRWRPAAS</sequence>
<dbReference type="NCBIfam" id="TIGR03921">
    <property type="entry name" value="T7SS_mycosin"/>
    <property type="match status" value="1"/>
</dbReference>
<keyword evidence="7 10" id="KW-0720">Serine protease</keyword>
<proteinExistence type="inferred from homology"/>
<gene>
    <name evidence="15" type="ORF">GCM10010201_01230</name>
</gene>
<evidence type="ECO:0000256" key="13">
    <source>
        <dbReference type="SAM" id="SignalP"/>
    </source>
</evidence>
<evidence type="ECO:0000256" key="9">
    <source>
        <dbReference type="ARBA" id="ARBA00023136"/>
    </source>
</evidence>
<dbReference type="InterPro" id="IPR006311">
    <property type="entry name" value="TAT_signal"/>
</dbReference>
<evidence type="ECO:0000256" key="12">
    <source>
        <dbReference type="SAM" id="Phobius"/>
    </source>
</evidence>
<feature type="domain" description="Peptidase S8/S53" evidence="14">
    <location>
        <begin position="77"/>
        <end position="335"/>
    </location>
</feature>
<keyword evidence="8 12" id="KW-1133">Transmembrane helix</keyword>
<evidence type="ECO:0000259" key="14">
    <source>
        <dbReference type="Pfam" id="PF00082"/>
    </source>
</evidence>
<dbReference type="InterPro" id="IPR023828">
    <property type="entry name" value="Peptidase_S8_Ser-AS"/>
</dbReference>
<dbReference type="PROSITE" id="PS00137">
    <property type="entry name" value="SUBTILASE_HIS"/>
    <property type="match status" value="1"/>
</dbReference>
<feature type="active site" description="Charge relay system" evidence="10">
    <location>
        <position position="289"/>
    </location>
</feature>
<name>A0ABP6ABB4_9ACTN</name>
<dbReference type="PROSITE" id="PS51892">
    <property type="entry name" value="SUBTILASE"/>
    <property type="match status" value="1"/>
</dbReference>
<dbReference type="PRINTS" id="PR00723">
    <property type="entry name" value="SUBTILISIN"/>
</dbReference>
<evidence type="ECO:0000256" key="10">
    <source>
        <dbReference type="PROSITE-ProRule" id="PRU01240"/>
    </source>
</evidence>
<keyword evidence="9 12" id="KW-0472">Membrane</keyword>
<dbReference type="PROSITE" id="PS51318">
    <property type="entry name" value="TAT"/>
    <property type="match status" value="1"/>
</dbReference>
<keyword evidence="5 12" id="KW-0812">Transmembrane</keyword>
<evidence type="ECO:0000313" key="15">
    <source>
        <dbReference type="EMBL" id="GAA2510329.1"/>
    </source>
</evidence>
<evidence type="ECO:0000256" key="6">
    <source>
        <dbReference type="ARBA" id="ARBA00022801"/>
    </source>
</evidence>
<evidence type="ECO:0000256" key="8">
    <source>
        <dbReference type="ARBA" id="ARBA00022989"/>
    </source>
</evidence>
<evidence type="ECO:0000256" key="3">
    <source>
        <dbReference type="ARBA" id="ARBA00022475"/>
    </source>
</evidence>
<protein>
    <recommendedName>
        <fullName evidence="14">Peptidase S8/S53 domain-containing protein</fullName>
    </recommendedName>
</protein>
<evidence type="ECO:0000256" key="7">
    <source>
        <dbReference type="ARBA" id="ARBA00022825"/>
    </source>
</evidence>
<dbReference type="PROSITE" id="PS00136">
    <property type="entry name" value="SUBTILASE_ASP"/>
    <property type="match status" value="1"/>
</dbReference>
<feature type="signal peptide" evidence="13">
    <location>
        <begin position="1"/>
        <end position="35"/>
    </location>
</feature>
<keyword evidence="6 10" id="KW-0378">Hydrolase</keyword>
<feature type="active site" description="Charge relay system" evidence="10">
    <location>
        <position position="119"/>
    </location>
</feature>
<evidence type="ECO:0000256" key="2">
    <source>
        <dbReference type="ARBA" id="ARBA00011073"/>
    </source>
</evidence>
<reference evidence="16" key="1">
    <citation type="journal article" date="2019" name="Int. J. Syst. Evol. Microbiol.">
        <title>The Global Catalogue of Microorganisms (GCM) 10K type strain sequencing project: providing services to taxonomists for standard genome sequencing and annotation.</title>
        <authorList>
            <consortium name="The Broad Institute Genomics Platform"/>
            <consortium name="The Broad Institute Genome Sequencing Center for Infectious Disease"/>
            <person name="Wu L."/>
            <person name="Ma J."/>
        </authorList>
    </citation>
    <scope>NUCLEOTIDE SEQUENCE [LARGE SCALE GENOMIC DNA]</scope>
    <source>
        <strain evidence="16">JCM 3367</strain>
    </source>
</reference>
<dbReference type="InterPro" id="IPR015500">
    <property type="entry name" value="Peptidase_S8_subtilisin-rel"/>
</dbReference>
<dbReference type="RefSeq" id="WP_344166684.1">
    <property type="nucleotide sequence ID" value="NZ_BAAARY010000001.1"/>
</dbReference>
<dbReference type="Pfam" id="PF00082">
    <property type="entry name" value="Peptidase_S8"/>
    <property type="match status" value="1"/>
</dbReference>
<organism evidence="15 16">
    <name type="scientific">Pilimelia columellifera subsp. columellifera</name>
    <dbReference type="NCBI Taxonomy" id="706583"/>
    <lineage>
        <taxon>Bacteria</taxon>
        <taxon>Bacillati</taxon>
        <taxon>Actinomycetota</taxon>
        <taxon>Actinomycetes</taxon>
        <taxon>Micromonosporales</taxon>
        <taxon>Micromonosporaceae</taxon>
        <taxon>Pilimelia</taxon>
    </lineage>
</organism>
<dbReference type="InterPro" id="IPR023827">
    <property type="entry name" value="Peptidase_S8_Asp-AS"/>
</dbReference>
<dbReference type="Gene3D" id="3.40.50.200">
    <property type="entry name" value="Peptidase S8/S53 domain"/>
    <property type="match status" value="1"/>
</dbReference>
<evidence type="ECO:0000256" key="11">
    <source>
        <dbReference type="RuleBase" id="RU003355"/>
    </source>
</evidence>